<accession>A0A0F4KRZ6</accession>
<gene>
    <name evidence="12" type="ORF">JG29_06340</name>
</gene>
<sequence length="567" mass="64204">MLQELIIQDFAIIKNIDIQFSEGLTALTGETGAGKSIIMDALGLLVGGRGFSEYVRTGAQKAVIQGLFTVTAEQQKVLSEFCQNHGVDWDDHTLIIQRELQANGRNVCRINTHLVPVTVLKQIGKYLVDLSGQNQSQSLLDASTHIDFLDAFGQKQIAPLLTAYQTEYRRYQQLKRQLDNVQNNQQQRAQQLDMLQFQIQEIQTANLQANEEEKLLEEQKRLSNFEKINTNLQTAYAALARGNTGIVEQLGTAAKALQDIDEYEVEYNQIAQEMTNAYYDLQDSQERIRQQLELQDYNPKRLDEIEQRLQLIQDLEKKYGNSIGAVLDFGQQAQEKLQRLQTEQQDPQQLQTELDQQTHILQQKAQLLQQRRQKAAQQLVQEIGQQLKSMYMPKTVFTVHFQHCQYNLKGDQTIEFYLQTNPGENAKPLAKIASGGELARIMLAIKTVLSRYQTVATLVFDEIDTGVSGRVAQAIGEKMAQIAQHVQVLCITHLPQVAAISDQQYLVEKQSQKQKTNTVITALSPEQRVEVIAQMLEGAKVTTITRQHAAELLQLAHPHLLAKSEIC</sequence>
<dbReference type="InterPro" id="IPR004604">
    <property type="entry name" value="DNA_recomb/repair_RecN"/>
</dbReference>
<dbReference type="GO" id="GO:0006281">
    <property type="term" value="P:DNA repair"/>
    <property type="evidence" value="ECO:0007669"/>
    <property type="project" value="UniProtKB-KW"/>
</dbReference>
<organism evidence="12 13">
    <name type="scientific">Bombilactobacillus mellis</name>
    <dbReference type="NCBI Taxonomy" id="1218508"/>
    <lineage>
        <taxon>Bacteria</taxon>
        <taxon>Bacillati</taxon>
        <taxon>Bacillota</taxon>
        <taxon>Bacilli</taxon>
        <taxon>Lactobacillales</taxon>
        <taxon>Lactobacillaceae</taxon>
        <taxon>Bombilactobacillus</taxon>
    </lineage>
</organism>
<evidence type="ECO:0000256" key="6">
    <source>
        <dbReference type="ARBA" id="ARBA00022840"/>
    </source>
</evidence>
<evidence type="ECO:0000256" key="8">
    <source>
        <dbReference type="ARBA" id="ARBA00033408"/>
    </source>
</evidence>
<dbReference type="PANTHER" id="PTHR11059:SF0">
    <property type="entry name" value="DNA REPAIR PROTEIN RECN"/>
    <property type="match status" value="1"/>
</dbReference>
<feature type="coiled-coil region" evidence="10">
    <location>
        <begin position="164"/>
        <end position="222"/>
    </location>
</feature>
<keyword evidence="7 9" id="KW-0234">DNA repair</keyword>
<dbReference type="FunFam" id="3.40.50.300:FF:000319">
    <property type="entry name" value="DNA repair protein RecN"/>
    <property type="match status" value="1"/>
</dbReference>
<dbReference type="InterPro" id="IPR027417">
    <property type="entry name" value="P-loop_NTPase"/>
</dbReference>
<evidence type="ECO:0000256" key="2">
    <source>
        <dbReference type="ARBA" id="ARBA00009441"/>
    </source>
</evidence>
<keyword evidence="13" id="KW-1185">Reference proteome</keyword>
<dbReference type="GO" id="GO:0043590">
    <property type="term" value="C:bacterial nucleoid"/>
    <property type="evidence" value="ECO:0007669"/>
    <property type="project" value="TreeGrafter"/>
</dbReference>
<evidence type="ECO:0000256" key="7">
    <source>
        <dbReference type="ARBA" id="ARBA00023204"/>
    </source>
</evidence>
<dbReference type="GO" id="GO:0006310">
    <property type="term" value="P:DNA recombination"/>
    <property type="evidence" value="ECO:0007669"/>
    <property type="project" value="InterPro"/>
</dbReference>
<evidence type="ECO:0000256" key="4">
    <source>
        <dbReference type="ARBA" id="ARBA00022741"/>
    </source>
</evidence>
<dbReference type="HOGENOM" id="CLU_018297_3_1_9"/>
<evidence type="ECO:0000256" key="1">
    <source>
        <dbReference type="ARBA" id="ARBA00003618"/>
    </source>
</evidence>
<dbReference type="STRING" id="1218508.JG29_06340"/>
<dbReference type="AlphaFoldDB" id="A0A0F4KRZ6"/>
<dbReference type="GO" id="GO:0005524">
    <property type="term" value="F:ATP binding"/>
    <property type="evidence" value="ECO:0007669"/>
    <property type="project" value="UniProtKB-KW"/>
</dbReference>
<name>A0A0F4KRZ6_9LACO</name>
<dbReference type="GO" id="GO:0009432">
    <property type="term" value="P:SOS response"/>
    <property type="evidence" value="ECO:0007669"/>
    <property type="project" value="TreeGrafter"/>
</dbReference>
<evidence type="ECO:0000256" key="9">
    <source>
        <dbReference type="PIRNR" id="PIRNR003128"/>
    </source>
</evidence>
<dbReference type="PIRSF" id="PIRSF003128">
    <property type="entry name" value="RecN"/>
    <property type="match status" value="1"/>
</dbReference>
<protein>
    <recommendedName>
        <fullName evidence="3 9">DNA repair protein RecN</fullName>
    </recommendedName>
    <alternativeName>
        <fullName evidence="8 9">Recombination protein N</fullName>
    </alternativeName>
</protein>
<proteinExistence type="inferred from homology"/>
<comment type="similarity">
    <text evidence="2 9">Belongs to the RecN family.</text>
</comment>
<feature type="domain" description="RecF/RecN/SMC N-terminal" evidence="11">
    <location>
        <begin position="1"/>
        <end position="514"/>
    </location>
</feature>
<dbReference type="InterPro" id="IPR003395">
    <property type="entry name" value="RecF/RecN/SMC_N"/>
</dbReference>
<evidence type="ECO:0000259" key="11">
    <source>
        <dbReference type="Pfam" id="PF02463"/>
    </source>
</evidence>
<evidence type="ECO:0000256" key="3">
    <source>
        <dbReference type="ARBA" id="ARBA00021315"/>
    </source>
</evidence>
<keyword evidence="6" id="KW-0067">ATP-binding</keyword>
<evidence type="ECO:0000256" key="10">
    <source>
        <dbReference type="SAM" id="Coils"/>
    </source>
</evidence>
<dbReference type="FunFam" id="3.40.50.300:FF:000356">
    <property type="entry name" value="DNA repair protein RecN"/>
    <property type="match status" value="1"/>
</dbReference>
<dbReference type="Pfam" id="PF02463">
    <property type="entry name" value="SMC_N"/>
    <property type="match status" value="1"/>
</dbReference>
<dbReference type="RefSeq" id="WP_045922484.1">
    <property type="nucleotide sequence ID" value="NZ_JBHTHW010000003.1"/>
</dbReference>
<keyword evidence="10" id="KW-0175">Coiled coil</keyword>
<reference evidence="12 13" key="1">
    <citation type="submission" date="2014-12" db="EMBL/GenBank/DDBJ databases">
        <title>Comparative genomics of the lactic acid bacteria isolated from the honey bee gut.</title>
        <authorList>
            <person name="Ellegaard K.M."/>
            <person name="Tamarit D."/>
            <person name="Javelind E."/>
            <person name="Olofsson T."/>
            <person name="Andersson S.G."/>
            <person name="Vasquez A."/>
        </authorList>
    </citation>
    <scope>NUCLEOTIDE SEQUENCE [LARGE SCALE GENOMIC DNA]</scope>
    <source>
        <strain evidence="12 13">Hon2</strain>
    </source>
</reference>
<dbReference type="PANTHER" id="PTHR11059">
    <property type="entry name" value="DNA REPAIR PROTEIN RECN"/>
    <property type="match status" value="1"/>
</dbReference>
<dbReference type="EMBL" id="JXBZ01000005">
    <property type="protein sequence ID" value="KJY49180.1"/>
    <property type="molecule type" value="Genomic_DNA"/>
</dbReference>
<dbReference type="CDD" id="cd03241">
    <property type="entry name" value="ABC_RecN"/>
    <property type="match status" value="2"/>
</dbReference>
<dbReference type="Proteomes" id="UP000033695">
    <property type="component" value="Unassembled WGS sequence"/>
</dbReference>
<dbReference type="NCBIfam" id="TIGR00634">
    <property type="entry name" value="recN"/>
    <property type="match status" value="1"/>
</dbReference>
<evidence type="ECO:0000313" key="12">
    <source>
        <dbReference type="EMBL" id="KJY49180.1"/>
    </source>
</evidence>
<dbReference type="Gene3D" id="3.40.50.300">
    <property type="entry name" value="P-loop containing nucleotide triphosphate hydrolases"/>
    <property type="match status" value="2"/>
</dbReference>
<comment type="function">
    <text evidence="1 9">May be involved in recombinational repair of damaged DNA.</text>
</comment>
<dbReference type="SUPFAM" id="SSF52540">
    <property type="entry name" value="P-loop containing nucleoside triphosphate hydrolases"/>
    <property type="match status" value="2"/>
</dbReference>
<keyword evidence="5 9" id="KW-0227">DNA damage</keyword>
<comment type="caution">
    <text evidence="12">The sequence shown here is derived from an EMBL/GenBank/DDBJ whole genome shotgun (WGS) entry which is preliminary data.</text>
</comment>
<evidence type="ECO:0000256" key="5">
    <source>
        <dbReference type="ARBA" id="ARBA00022763"/>
    </source>
</evidence>
<dbReference type="PATRIC" id="fig|1218508.4.peg.649"/>
<dbReference type="OrthoDB" id="9806954at2"/>
<keyword evidence="4" id="KW-0547">Nucleotide-binding</keyword>
<evidence type="ECO:0000313" key="13">
    <source>
        <dbReference type="Proteomes" id="UP000033695"/>
    </source>
</evidence>